<evidence type="ECO:0000256" key="1">
    <source>
        <dbReference type="ARBA" id="ARBA00000966"/>
    </source>
</evidence>
<keyword evidence="7" id="KW-0119">Carbohydrate metabolism</keyword>
<evidence type="ECO:0000256" key="2">
    <source>
        <dbReference type="ARBA" id="ARBA00009209"/>
    </source>
</evidence>
<keyword evidence="4 8" id="KW-0378">Hydrolase</keyword>
<dbReference type="RefSeq" id="WP_234984281.1">
    <property type="nucleotide sequence ID" value="NZ_FWFK01000005.1"/>
</dbReference>
<keyword evidence="6 8" id="KW-0326">Glycosidase</keyword>
<dbReference type="InterPro" id="IPR002037">
    <property type="entry name" value="Glyco_hydro_8"/>
</dbReference>
<comment type="catalytic activity">
    <reaction evidence="1">
        <text>Endohydrolysis of (1-&gt;4)-beta-D-glucosidic linkages in cellulose, lichenin and cereal beta-D-glucans.</text>
        <dbReference type="EC" id="3.2.1.4"/>
    </reaction>
</comment>
<dbReference type="Gene3D" id="1.50.10.10">
    <property type="match status" value="1"/>
</dbReference>
<keyword evidence="5" id="KW-0136">Cellulose degradation</keyword>
<dbReference type="EMBL" id="FWFK01000005">
    <property type="protein sequence ID" value="SLN60238.1"/>
    <property type="molecule type" value="Genomic_DNA"/>
</dbReference>
<dbReference type="GO" id="GO:0008810">
    <property type="term" value="F:cellulase activity"/>
    <property type="evidence" value="ECO:0007669"/>
    <property type="project" value="UniProtKB-EC"/>
</dbReference>
<dbReference type="GO" id="GO:0030245">
    <property type="term" value="P:cellulose catabolic process"/>
    <property type="evidence" value="ECO:0007669"/>
    <property type="project" value="UniProtKB-KW"/>
</dbReference>
<reference evidence="8 9" key="1">
    <citation type="submission" date="2017-03" db="EMBL/GenBank/DDBJ databases">
        <authorList>
            <person name="Afonso C.L."/>
            <person name="Miller P.J."/>
            <person name="Scott M.A."/>
            <person name="Spackman E."/>
            <person name="Goraichik I."/>
            <person name="Dimitrov K.M."/>
            <person name="Suarez D.L."/>
            <person name="Swayne D.E."/>
        </authorList>
    </citation>
    <scope>NUCLEOTIDE SEQUENCE [LARGE SCALE GENOMIC DNA]</scope>
    <source>
        <strain evidence="8 9">CECT 8625</strain>
    </source>
</reference>
<evidence type="ECO:0000256" key="4">
    <source>
        <dbReference type="ARBA" id="ARBA00022801"/>
    </source>
</evidence>
<accession>A0A1X6ZTA0</accession>
<dbReference type="InterPro" id="IPR012341">
    <property type="entry name" value="6hp_glycosidase-like_sf"/>
</dbReference>
<dbReference type="Pfam" id="PF01270">
    <property type="entry name" value="Glyco_hydro_8"/>
    <property type="match status" value="1"/>
</dbReference>
<dbReference type="PRINTS" id="PR00735">
    <property type="entry name" value="GLHYDRLASE8"/>
</dbReference>
<dbReference type="SUPFAM" id="SSF48208">
    <property type="entry name" value="Six-hairpin glycosidases"/>
    <property type="match status" value="1"/>
</dbReference>
<evidence type="ECO:0000256" key="3">
    <source>
        <dbReference type="ARBA" id="ARBA00012601"/>
    </source>
</evidence>
<evidence type="ECO:0000313" key="9">
    <source>
        <dbReference type="Proteomes" id="UP000193570"/>
    </source>
</evidence>
<evidence type="ECO:0000256" key="6">
    <source>
        <dbReference type="ARBA" id="ARBA00023295"/>
    </source>
</evidence>
<comment type="similarity">
    <text evidence="2">Belongs to the glycosyl hydrolase 8 (cellulase D) family.</text>
</comment>
<name>A0A1X6ZTA0_9RHOB</name>
<proteinExistence type="inferred from homology"/>
<dbReference type="EC" id="3.2.1.4" evidence="3"/>
<keyword evidence="9" id="KW-1185">Reference proteome</keyword>
<sequence>MDRRIVLQGLGASALAGVAPGAAEVADAWTMWKARFLRDDGRVVDAEQGGISHSEGQAYALLLAQAAGDRAAFGRIEEWTRAHLLVREDALMAWRWTPGAGVVGDDWHNATDGDLFRAWALLRARRDSGWEVAAGDVAAIVADLSVSCLWPDPRAGEELILRPGAEAFATDRRVLFNPSYIMPRALRELAEAAGNDRLMRAADHGETCLSELAARDMMPDWIDVTADGFAEPTGHDLRSAYDALRISLYLVWSGRRDHPAVRMAQARLAPDGAGGAIVVARDARGVPVAESDLPGYLALARLVACGEVNAPGRRSIEGPYYAAVLHMLAGVATREGASCASTQ</sequence>
<evidence type="ECO:0000256" key="5">
    <source>
        <dbReference type="ARBA" id="ARBA00023001"/>
    </source>
</evidence>
<dbReference type="InterPro" id="IPR008928">
    <property type="entry name" value="6-hairpin_glycosidase_sf"/>
</dbReference>
<evidence type="ECO:0000313" key="8">
    <source>
        <dbReference type="EMBL" id="SLN60238.1"/>
    </source>
</evidence>
<evidence type="ECO:0000256" key="7">
    <source>
        <dbReference type="ARBA" id="ARBA00023326"/>
    </source>
</evidence>
<keyword evidence="7" id="KW-0624">Polysaccharide degradation</keyword>
<dbReference type="AlphaFoldDB" id="A0A1X6ZTA0"/>
<gene>
    <name evidence="8" type="ORF">ROJ8625_03058</name>
</gene>
<dbReference type="Proteomes" id="UP000193570">
    <property type="component" value="Unassembled WGS sequence"/>
</dbReference>
<organism evidence="8 9">
    <name type="scientific">Roseivivax jejudonensis</name>
    <dbReference type="NCBI Taxonomy" id="1529041"/>
    <lineage>
        <taxon>Bacteria</taxon>
        <taxon>Pseudomonadati</taxon>
        <taxon>Pseudomonadota</taxon>
        <taxon>Alphaproteobacteria</taxon>
        <taxon>Rhodobacterales</taxon>
        <taxon>Roseobacteraceae</taxon>
        <taxon>Roseivivax</taxon>
    </lineage>
</organism>
<protein>
    <recommendedName>
        <fullName evidence="3">cellulase</fullName>
        <ecNumber evidence="3">3.2.1.4</ecNumber>
    </recommendedName>
</protein>